<dbReference type="AlphaFoldDB" id="A0A099KSJ3"/>
<dbReference type="SUPFAM" id="SSF48452">
    <property type="entry name" value="TPR-like"/>
    <property type="match status" value="1"/>
</dbReference>
<gene>
    <name evidence="1" type="ORF">GAB14E_2773</name>
</gene>
<dbReference type="InterPro" id="IPR011990">
    <property type="entry name" value="TPR-like_helical_dom_sf"/>
</dbReference>
<dbReference type="InterPro" id="IPR010323">
    <property type="entry name" value="DUF924"/>
</dbReference>
<evidence type="ECO:0000313" key="2">
    <source>
        <dbReference type="Proteomes" id="UP000029868"/>
    </source>
</evidence>
<name>A0A099KSJ3_COLPS</name>
<organism evidence="1 2">
    <name type="scientific">Colwellia psychrerythraea</name>
    <name type="common">Vibrio psychroerythus</name>
    <dbReference type="NCBI Taxonomy" id="28229"/>
    <lineage>
        <taxon>Bacteria</taxon>
        <taxon>Pseudomonadati</taxon>
        <taxon>Pseudomonadota</taxon>
        <taxon>Gammaproteobacteria</taxon>
        <taxon>Alteromonadales</taxon>
        <taxon>Colwelliaceae</taxon>
        <taxon>Colwellia</taxon>
    </lineage>
</organism>
<dbReference type="OrthoDB" id="7593450at2"/>
<reference evidence="1 2" key="1">
    <citation type="submission" date="2014-08" db="EMBL/GenBank/DDBJ databases">
        <title>Genomic and Phenotypic Diversity of Colwellia psychrerythraea strains from Disparate Marine Basins.</title>
        <authorList>
            <person name="Techtmann S.M."/>
            <person name="Stelling S.C."/>
            <person name="Utturkar S.M."/>
            <person name="Alshibli N."/>
            <person name="Harris A."/>
            <person name="Brown S.D."/>
            <person name="Hazen T.C."/>
        </authorList>
    </citation>
    <scope>NUCLEOTIDE SEQUENCE [LARGE SCALE GENOMIC DNA]</scope>
    <source>
        <strain evidence="1 2">GAB14E</strain>
    </source>
</reference>
<evidence type="ECO:0008006" key="3">
    <source>
        <dbReference type="Google" id="ProtNLM"/>
    </source>
</evidence>
<dbReference type="EMBL" id="JQEC01000029">
    <property type="protein sequence ID" value="KGJ92857.1"/>
    <property type="molecule type" value="Genomic_DNA"/>
</dbReference>
<dbReference type="RefSeq" id="WP_033082427.1">
    <property type="nucleotide sequence ID" value="NZ_JQEC01000029.1"/>
</dbReference>
<dbReference type="Pfam" id="PF06041">
    <property type="entry name" value="DUF924"/>
    <property type="match status" value="1"/>
</dbReference>
<accession>A0A099KSJ3</accession>
<dbReference type="Gene3D" id="1.25.40.10">
    <property type="entry name" value="Tetratricopeptide repeat domain"/>
    <property type="match status" value="1"/>
</dbReference>
<dbReference type="Proteomes" id="UP000029868">
    <property type="component" value="Unassembled WGS sequence"/>
</dbReference>
<comment type="caution">
    <text evidence="1">The sequence shown here is derived from an EMBL/GenBank/DDBJ whole genome shotgun (WGS) entry which is preliminary data.</text>
</comment>
<dbReference type="PATRIC" id="fig|28229.3.peg.2402"/>
<protein>
    <recommendedName>
        <fullName evidence="3">DUF924 domain-containing protein</fullName>
    </recommendedName>
</protein>
<proteinExistence type="predicted"/>
<evidence type="ECO:0000313" key="1">
    <source>
        <dbReference type="EMBL" id="KGJ92857.1"/>
    </source>
</evidence>
<sequence length="179" mass="20856">MNYQAVLDFWFREIDPACWWVKDIKFDQEIMSKFQEVHHAARHGELAHWRETLSGRLAEIIVLDQFSRNMYRDTPQAFANDGIALVLAQEAIALGADKTLTSIENSFLYMPFMHSESLLIHEKALALYQANGIVNNVEFELKHKEIIERFGRYPHRNNILNRQSTAEELEFLNQPGSSF</sequence>
<dbReference type="Gene3D" id="1.20.58.320">
    <property type="entry name" value="TPR-like"/>
    <property type="match status" value="1"/>
</dbReference>